<dbReference type="InParanoid" id="A0A1X7SLH3"/>
<dbReference type="PANTHER" id="PTHR13598:SF1">
    <property type="entry name" value="AT07567P-RELATED"/>
    <property type="match status" value="1"/>
</dbReference>
<feature type="compositionally biased region" description="Low complexity" evidence="8">
    <location>
        <begin position="221"/>
        <end position="235"/>
    </location>
</feature>
<dbReference type="EnsemblMetazoa" id="XM_011410926.2">
    <property type="protein sequence ID" value="XP_011409228.2"/>
    <property type="gene ID" value="LOC105316118"/>
</dbReference>
<keyword evidence="4" id="KW-0732">Signal</keyword>
<keyword evidence="11" id="KW-1185">Reference proteome</keyword>
<feature type="region of interest" description="Disordered" evidence="8">
    <location>
        <begin position="186"/>
        <end position="250"/>
    </location>
</feature>
<evidence type="ECO:0000256" key="3">
    <source>
        <dbReference type="ARBA" id="ARBA00022692"/>
    </source>
</evidence>
<feature type="transmembrane region" description="Helical" evidence="9">
    <location>
        <begin position="73"/>
        <end position="103"/>
    </location>
</feature>
<dbReference type="GO" id="GO:0005637">
    <property type="term" value="C:nuclear inner membrane"/>
    <property type="evidence" value="ECO:0007669"/>
    <property type="project" value="UniProtKB-SubCell"/>
</dbReference>
<feature type="compositionally biased region" description="Basic and acidic residues" evidence="8">
    <location>
        <begin position="186"/>
        <end position="202"/>
    </location>
</feature>
<comment type="similarity">
    <text evidence="2">Belongs to the NEMP family.</text>
</comment>
<keyword evidence="5 9" id="KW-1133">Transmembrane helix</keyword>
<dbReference type="Pfam" id="PF10225">
    <property type="entry name" value="NEMP"/>
    <property type="match status" value="1"/>
</dbReference>
<feature type="transmembrane region" description="Helical" evidence="9">
    <location>
        <begin position="7"/>
        <end position="28"/>
    </location>
</feature>
<evidence type="ECO:0000256" key="7">
    <source>
        <dbReference type="ARBA" id="ARBA00023242"/>
    </source>
</evidence>
<evidence type="ECO:0000256" key="6">
    <source>
        <dbReference type="ARBA" id="ARBA00023136"/>
    </source>
</evidence>
<dbReference type="InterPro" id="IPR019358">
    <property type="entry name" value="NEMP_fam"/>
</dbReference>
<organism evidence="10">
    <name type="scientific">Amphimedon queenslandica</name>
    <name type="common">Sponge</name>
    <dbReference type="NCBI Taxonomy" id="400682"/>
    <lineage>
        <taxon>Eukaryota</taxon>
        <taxon>Metazoa</taxon>
        <taxon>Porifera</taxon>
        <taxon>Demospongiae</taxon>
        <taxon>Heteroscleromorpha</taxon>
        <taxon>Haplosclerida</taxon>
        <taxon>Niphatidae</taxon>
        <taxon>Amphimedon</taxon>
    </lineage>
</organism>
<evidence type="ECO:0000256" key="9">
    <source>
        <dbReference type="SAM" id="Phobius"/>
    </source>
</evidence>
<dbReference type="PANTHER" id="PTHR13598">
    <property type="entry name" value="AT07567P-RELATED"/>
    <property type="match status" value="1"/>
</dbReference>
<evidence type="ECO:0000256" key="5">
    <source>
        <dbReference type="ARBA" id="ARBA00022989"/>
    </source>
</evidence>
<keyword evidence="3 9" id="KW-0812">Transmembrane</keyword>
<reference evidence="10" key="2">
    <citation type="submission" date="2017-05" db="UniProtKB">
        <authorList>
            <consortium name="EnsemblMetazoa"/>
        </authorList>
    </citation>
    <scope>IDENTIFICATION</scope>
</reference>
<keyword evidence="7" id="KW-0539">Nucleus</keyword>
<evidence type="ECO:0000313" key="11">
    <source>
        <dbReference type="Proteomes" id="UP000007879"/>
    </source>
</evidence>
<dbReference type="eggNOG" id="KOG3817">
    <property type="taxonomic scope" value="Eukaryota"/>
</dbReference>
<dbReference type="OMA" id="MTETRIN"/>
<dbReference type="EnsemblMetazoa" id="Aqu2.1.02930_001">
    <property type="protein sequence ID" value="Aqu2.1.02930_001"/>
    <property type="gene ID" value="Aqu2.1.02930"/>
</dbReference>
<evidence type="ECO:0000256" key="4">
    <source>
        <dbReference type="ARBA" id="ARBA00022729"/>
    </source>
</evidence>
<name>A0A1X7SLH3_AMPQE</name>
<gene>
    <name evidence="10" type="primary">105316118</name>
</gene>
<dbReference type="KEGG" id="aqu:105316118"/>
<dbReference type="Proteomes" id="UP000007879">
    <property type="component" value="Unassembled WGS sequence"/>
</dbReference>
<evidence type="ECO:0000256" key="1">
    <source>
        <dbReference type="ARBA" id="ARBA00004575"/>
    </source>
</evidence>
<dbReference type="OrthoDB" id="509138at2759"/>
<evidence type="ECO:0000256" key="2">
    <source>
        <dbReference type="ARBA" id="ARBA00005748"/>
    </source>
</evidence>
<proteinExistence type="inferred from homology"/>
<reference evidence="11" key="1">
    <citation type="journal article" date="2010" name="Nature">
        <title>The Amphimedon queenslandica genome and the evolution of animal complexity.</title>
        <authorList>
            <person name="Srivastava M."/>
            <person name="Simakov O."/>
            <person name="Chapman J."/>
            <person name="Fahey B."/>
            <person name="Gauthier M.E."/>
            <person name="Mitros T."/>
            <person name="Richards G.S."/>
            <person name="Conaco C."/>
            <person name="Dacre M."/>
            <person name="Hellsten U."/>
            <person name="Larroux C."/>
            <person name="Putnam N.H."/>
            <person name="Stanke M."/>
            <person name="Adamska M."/>
            <person name="Darling A."/>
            <person name="Degnan S.M."/>
            <person name="Oakley T.H."/>
            <person name="Plachetzki D.C."/>
            <person name="Zhai Y."/>
            <person name="Adamski M."/>
            <person name="Calcino A."/>
            <person name="Cummins S.F."/>
            <person name="Goodstein D.M."/>
            <person name="Harris C."/>
            <person name="Jackson D.J."/>
            <person name="Leys S.P."/>
            <person name="Shu S."/>
            <person name="Woodcroft B.J."/>
            <person name="Vervoort M."/>
            <person name="Kosik K.S."/>
            <person name="Manning G."/>
            <person name="Degnan B.M."/>
            <person name="Rokhsar D.S."/>
        </authorList>
    </citation>
    <scope>NUCLEOTIDE SEQUENCE [LARGE SCALE GENOMIC DNA]</scope>
</reference>
<protein>
    <submittedName>
        <fullName evidence="10">Uncharacterized protein</fullName>
    </submittedName>
</protein>
<dbReference type="STRING" id="400682.A0A1X7SLH3"/>
<feature type="transmembrane region" description="Helical" evidence="9">
    <location>
        <begin position="40"/>
        <end position="61"/>
    </location>
</feature>
<evidence type="ECO:0000256" key="8">
    <source>
        <dbReference type="SAM" id="MobiDB-lite"/>
    </source>
</evidence>
<dbReference type="AlphaFoldDB" id="A0A1X7SLH3"/>
<keyword evidence="6 9" id="KW-0472">Membrane</keyword>
<sequence length="250" mass="29097">MVPKKNIIGLSVLLGGYSFAAYVTHWIYSQGIDFIRDNWLYLLIYLITSGFISFAILYRIGPAHVRTLQLIQWLLQFISLTLLFFSFSQIQVIAVIAVLVLLVHYNTSLFSGVLGPPKALFFRMFLFLQPNIQKKLLTNEEYEEQGRVETEKALKELRKYCRSNPEFWDNKLVNINNQSRLLDFMSGKDHVPNSEKESHDRVYPSWYDDSDDDDDDDDIDSSTASPQVSSSYNSPSPSPRHQQYHHYYYN</sequence>
<feature type="compositionally biased region" description="Acidic residues" evidence="8">
    <location>
        <begin position="208"/>
        <end position="220"/>
    </location>
</feature>
<evidence type="ECO:0000313" key="10">
    <source>
        <dbReference type="EnsemblMetazoa" id="Aqu2.1.02930_001"/>
    </source>
</evidence>
<accession>A0A1X7SLH3</accession>
<comment type="subcellular location">
    <subcellularLocation>
        <location evidence="1">Nucleus inner membrane</location>
        <topology evidence="1">Multi-pass membrane protein</topology>
        <orientation evidence="1">Nucleoplasmic side</orientation>
    </subcellularLocation>
</comment>